<gene>
    <name evidence="1" type="ordered locus">Lbys_3175</name>
</gene>
<dbReference type="OrthoDB" id="1432119at2"/>
<evidence type="ECO:0000313" key="1">
    <source>
        <dbReference type="EMBL" id="ADQ18836.1"/>
    </source>
</evidence>
<accession>E4RV98</accession>
<dbReference type="STRING" id="649349.Lbys_3175"/>
<reference evidence="1 2" key="2">
    <citation type="journal article" date="2011" name="Stand. Genomic Sci.">
        <title>Complete genome sequence of Leadbetterella byssophila type strain (4M15).</title>
        <authorList>
            <person name="Abt B."/>
            <person name="Teshima H."/>
            <person name="Lucas S."/>
            <person name="Lapidus A."/>
            <person name="Del Rio T.G."/>
            <person name="Nolan M."/>
            <person name="Tice H."/>
            <person name="Cheng J.F."/>
            <person name="Pitluck S."/>
            <person name="Liolios K."/>
            <person name="Pagani I."/>
            <person name="Ivanova N."/>
            <person name="Mavromatis K."/>
            <person name="Pati A."/>
            <person name="Tapia R."/>
            <person name="Han C."/>
            <person name="Goodwin L."/>
            <person name="Chen A."/>
            <person name="Palaniappan K."/>
            <person name="Land M."/>
            <person name="Hauser L."/>
            <person name="Chang Y.J."/>
            <person name="Jeffries C.D."/>
            <person name="Rohde M."/>
            <person name="Goker M."/>
            <person name="Tindall B.J."/>
            <person name="Detter J.C."/>
            <person name="Woyke T."/>
            <person name="Bristow J."/>
            <person name="Eisen J.A."/>
            <person name="Markowitz V."/>
            <person name="Hugenholtz P."/>
            <person name="Klenk H.P."/>
            <person name="Kyrpides N.C."/>
        </authorList>
    </citation>
    <scope>NUCLEOTIDE SEQUENCE [LARGE SCALE GENOMIC DNA]</scope>
    <source>
        <strain evidence="2">DSM 17132 / JCM 16389 / KACC 11308 / NBRC 106382 / 4M15</strain>
    </source>
</reference>
<organism evidence="1 2">
    <name type="scientific">Leadbetterella byssophila (strain DSM 17132 / JCM 16389 / KACC 11308 / NBRC 106382 / 4M15)</name>
    <dbReference type="NCBI Taxonomy" id="649349"/>
    <lineage>
        <taxon>Bacteria</taxon>
        <taxon>Pseudomonadati</taxon>
        <taxon>Bacteroidota</taxon>
        <taxon>Cytophagia</taxon>
        <taxon>Cytophagales</taxon>
        <taxon>Leadbetterellaceae</taxon>
        <taxon>Leadbetterella</taxon>
    </lineage>
</organism>
<protein>
    <submittedName>
        <fullName evidence="1">Uncharacterized protein</fullName>
    </submittedName>
</protein>
<dbReference type="Proteomes" id="UP000007435">
    <property type="component" value="Chromosome"/>
</dbReference>
<sequence length="168" mass="19971">MAKLSDELKEAILSLPTKEKNKLLLRLIAKDELLTDQLQYKLLENTPSDLKFRQQEVQDQIDFTSGRLTLKQILTYFRTFSGKINRFAKVTKDKQSELELWKYLCEAALIAFKQYRATLRDSQLKPKFKENALKKISKMYTLLEGLHEDYHLEYMDDLKQLEKDYKQL</sequence>
<dbReference type="AlphaFoldDB" id="E4RV98"/>
<keyword evidence="2" id="KW-1185">Reference proteome</keyword>
<evidence type="ECO:0000313" key="2">
    <source>
        <dbReference type="Proteomes" id="UP000007435"/>
    </source>
</evidence>
<dbReference type="RefSeq" id="WP_013409863.1">
    <property type="nucleotide sequence ID" value="NC_014655.1"/>
</dbReference>
<dbReference type="eggNOG" id="ENOG502ZD9S">
    <property type="taxonomic scope" value="Bacteria"/>
</dbReference>
<dbReference type="HOGENOM" id="CLU_115785_0_0_10"/>
<name>E4RV98_LEAB4</name>
<dbReference type="EMBL" id="CP002305">
    <property type="protein sequence ID" value="ADQ18836.1"/>
    <property type="molecule type" value="Genomic_DNA"/>
</dbReference>
<dbReference type="KEGG" id="lby:Lbys_3175"/>
<proteinExistence type="predicted"/>
<reference key="1">
    <citation type="submission" date="2010-11" db="EMBL/GenBank/DDBJ databases">
        <title>The complete genome of Leadbetterella byssophila DSM 17132.</title>
        <authorList>
            <consortium name="US DOE Joint Genome Institute (JGI-PGF)"/>
            <person name="Lucas S."/>
            <person name="Copeland A."/>
            <person name="Lapidus A."/>
            <person name="Glavina del Rio T."/>
            <person name="Dalin E."/>
            <person name="Tice H."/>
            <person name="Bruce D."/>
            <person name="Goodwin L."/>
            <person name="Pitluck S."/>
            <person name="Kyrpides N."/>
            <person name="Mavromatis K."/>
            <person name="Ivanova N."/>
            <person name="Teshima H."/>
            <person name="Brettin T."/>
            <person name="Detter J.C."/>
            <person name="Han C."/>
            <person name="Tapia R."/>
            <person name="Land M."/>
            <person name="Hauser L."/>
            <person name="Markowitz V."/>
            <person name="Cheng J.-F."/>
            <person name="Hugenholtz P."/>
            <person name="Woyke T."/>
            <person name="Wu D."/>
            <person name="Tindall B."/>
            <person name="Pomrenke H.G."/>
            <person name="Brambilla E."/>
            <person name="Klenk H.-P."/>
            <person name="Eisen J.A."/>
        </authorList>
    </citation>
    <scope>NUCLEOTIDE SEQUENCE [LARGE SCALE GENOMIC DNA]</scope>
    <source>
        <strain>DSM 17132</strain>
    </source>
</reference>